<evidence type="ECO:0000313" key="5">
    <source>
        <dbReference type="Proteomes" id="UP000663923"/>
    </source>
</evidence>
<dbReference type="PANTHER" id="PTHR44051:SF19">
    <property type="entry name" value="DISULFIDE-BOND OXIDOREDUCTASE YFCG"/>
    <property type="match status" value="1"/>
</dbReference>
<reference evidence="4 5" key="1">
    <citation type="submission" date="2021-03" db="EMBL/GenBank/DDBJ databases">
        <title>Complete genome of Parasphingorhabdus_sp.JHSY0214.</title>
        <authorList>
            <person name="Yoo J.H."/>
            <person name="Bae J.W."/>
        </authorList>
    </citation>
    <scope>NUCLEOTIDE SEQUENCE [LARGE SCALE GENOMIC DNA]</scope>
    <source>
        <strain evidence="4 5">JHSY0214</strain>
    </source>
</reference>
<evidence type="ECO:0000259" key="2">
    <source>
        <dbReference type="PROSITE" id="PS50404"/>
    </source>
</evidence>
<dbReference type="CDD" id="cd03048">
    <property type="entry name" value="GST_N_Ure2p_like"/>
    <property type="match status" value="1"/>
</dbReference>
<dbReference type="SFLD" id="SFLDG01151">
    <property type="entry name" value="Main.2:_Nu-like"/>
    <property type="match status" value="1"/>
</dbReference>
<proteinExistence type="inferred from homology"/>
<sequence length="228" mass="25863">MIDFYYWPTPNGHKISIALEEFALDYRTISINILQGEQHIPEFLAISPNNRVPAIVDHEGPAGQPHAVFESGAIFLYFAQKTGKFWPEEPVQQSIVTQWLFFQNASVGPMFGQCGYFNGYAKERVEHGIERYCGETKRLYGVIDKRLGEQEYLAGSDYSVADMSTFPWMTEKQQNLHGIDVTAFPNVERWLATVGARPAVQRGLAVMEDDLKVGNPTEESFKAMFNQK</sequence>
<dbReference type="EMBL" id="CP071794">
    <property type="protein sequence ID" value="QTD57440.1"/>
    <property type="molecule type" value="Genomic_DNA"/>
</dbReference>
<dbReference type="InterPro" id="IPR036249">
    <property type="entry name" value="Thioredoxin-like_sf"/>
</dbReference>
<dbReference type="SFLD" id="SFLDG00358">
    <property type="entry name" value="Main_(cytGST)"/>
    <property type="match status" value="1"/>
</dbReference>
<dbReference type="SUPFAM" id="SSF52833">
    <property type="entry name" value="Thioredoxin-like"/>
    <property type="match status" value="1"/>
</dbReference>
<organism evidence="4 5">
    <name type="scientific">Parasphingorhabdus cellanae</name>
    <dbReference type="NCBI Taxonomy" id="2806553"/>
    <lineage>
        <taxon>Bacteria</taxon>
        <taxon>Pseudomonadati</taxon>
        <taxon>Pseudomonadota</taxon>
        <taxon>Alphaproteobacteria</taxon>
        <taxon>Sphingomonadales</taxon>
        <taxon>Sphingomonadaceae</taxon>
        <taxon>Parasphingorhabdus</taxon>
    </lineage>
</organism>
<dbReference type="SFLD" id="SFLDS00019">
    <property type="entry name" value="Glutathione_Transferase_(cytos"/>
    <property type="match status" value="1"/>
</dbReference>
<gene>
    <name evidence="4" type="ORF">J4G78_07915</name>
</gene>
<dbReference type="InterPro" id="IPR004045">
    <property type="entry name" value="Glutathione_S-Trfase_N"/>
</dbReference>
<dbReference type="RefSeq" id="WP_207989901.1">
    <property type="nucleotide sequence ID" value="NZ_CP071794.1"/>
</dbReference>
<dbReference type="InterPro" id="IPR010987">
    <property type="entry name" value="Glutathione-S-Trfase_C-like"/>
</dbReference>
<dbReference type="PANTHER" id="PTHR44051">
    <property type="entry name" value="GLUTATHIONE S-TRANSFERASE-RELATED"/>
    <property type="match status" value="1"/>
</dbReference>
<evidence type="ECO:0000256" key="1">
    <source>
        <dbReference type="RuleBase" id="RU003494"/>
    </source>
</evidence>
<dbReference type="Pfam" id="PF02798">
    <property type="entry name" value="GST_N"/>
    <property type="match status" value="1"/>
</dbReference>
<evidence type="ECO:0000313" key="4">
    <source>
        <dbReference type="EMBL" id="QTD57440.1"/>
    </source>
</evidence>
<evidence type="ECO:0000259" key="3">
    <source>
        <dbReference type="PROSITE" id="PS50405"/>
    </source>
</evidence>
<dbReference type="PROSITE" id="PS50405">
    <property type="entry name" value="GST_CTER"/>
    <property type="match status" value="1"/>
</dbReference>
<feature type="domain" description="GST C-terminal" evidence="3">
    <location>
        <begin position="89"/>
        <end position="213"/>
    </location>
</feature>
<dbReference type="Proteomes" id="UP000663923">
    <property type="component" value="Chromosome"/>
</dbReference>
<dbReference type="Gene3D" id="1.20.1050.10">
    <property type="match status" value="1"/>
</dbReference>
<accession>A0ABX7T919</accession>
<dbReference type="InterPro" id="IPR036282">
    <property type="entry name" value="Glutathione-S-Trfase_C_sf"/>
</dbReference>
<dbReference type="Pfam" id="PF00043">
    <property type="entry name" value="GST_C"/>
    <property type="match status" value="1"/>
</dbReference>
<name>A0ABX7T919_9SPHN</name>
<comment type="similarity">
    <text evidence="1">Belongs to the GST superfamily.</text>
</comment>
<feature type="domain" description="GST N-terminal" evidence="2">
    <location>
        <begin position="1"/>
        <end position="86"/>
    </location>
</feature>
<dbReference type="SUPFAM" id="SSF47616">
    <property type="entry name" value="GST C-terminal domain-like"/>
    <property type="match status" value="1"/>
</dbReference>
<keyword evidence="5" id="KW-1185">Reference proteome</keyword>
<protein>
    <submittedName>
        <fullName evidence="4">Glutathione S-transferase N-terminal domain-containing protein</fullName>
    </submittedName>
</protein>
<dbReference type="InterPro" id="IPR040079">
    <property type="entry name" value="Glutathione_S-Trfase"/>
</dbReference>
<dbReference type="PROSITE" id="PS50404">
    <property type="entry name" value="GST_NTER"/>
    <property type="match status" value="1"/>
</dbReference>
<dbReference type="Gene3D" id="3.40.30.10">
    <property type="entry name" value="Glutaredoxin"/>
    <property type="match status" value="1"/>
</dbReference>
<dbReference type="InterPro" id="IPR004046">
    <property type="entry name" value="GST_C"/>
</dbReference>